<keyword evidence="1" id="KW-0812">Transmembrane</keyword>
<feature type="transmembrane region" description="Helical" evidence="1">
    <location>
        <begin position="106"/>
        <end position="124"/>
    </location>
</feature>
<evidence type="ECO:0000259" key="2">
    <source>
        <dbReference type="Pfam" id="PF09925"/>
    </source>
</evidence>
<feature type="transmembrane region" description="Helical" evidence="1">
    <location>
        <begin position="41"/>
        <end position="59"/>
    </location>
</feature>
<dbReference type="RefSeq" id="WP_129919473.1">
    <property type="nucleotide sequence ID" value="NZ_SEWE01000003.1"/>
</dbReference>
<dbReference type="OrthoDB" id="650263at2"/>
<feature type="transmembrane region" description="Helical" evidence="1">
    <location>
        <begin position="130"/>
        <end position="149"/>
    </location>
</feature>
<comment type="caution">
    <text evidence="3">The sequence shown here is derived from an EMBL/GenBank/DDBJ whole genome shotgun (WGS) entry which is preliminary data.</text>
</comment>
<evidence type="ECO:0000313" key="3">
    <source>
        <dbReference type="EMBL" id="RYU83759.1"/>
    </source>
</evidence>
<dbReference type="Proteomes" id="UP000294155">
    <property type="component" value="Unassembled WGS sequence"/>
</dbReference>
<feature type="transmembrane region" description="Helical" evidence="1">
    <location>
        <begin position="217"/>
        <end position="236"/>
    </location>
</feature>
<reference evidence="3 4" key="1">
    <citation type="submission" date="2019-02" db="EMBL/GenBank/DDBJ databases">
        <title>Bacterial novel species isolated from soil.</title>
        <authorList>
            <person name="Jung H.-Y."/>
        </authorList>
    </citation>
    <scope>NUCLEOTIDE SEQUENCE [LARGE SCALE GENOMIC DNA]</scope>
    <source>
        <strain evidence="3 4">1-3-3-3</strain>
    </source>
</reference>
<feature type="transmembrane region" description="Helical" evidence="1">
    <location>
        <begin position="298"/>
        <end position="317"/>
    </location>
</feature>
<feature type="domain" description="DUF2157" evidence="2">
    <location>
        <begin position="9"/>
        <end position="155"/>
    </location>
</feature>
<feature type="transmembrane region" description="Helical" evidence="1">
    <location>
        <begin position="156"/>
        <end position="176"/>
    </location>
</feature>
<dbReference type="AlphaFoldDB" id="A0A4Q5LHE2"/>
<feature type="transmembrane region" description="Helical" evidence="1">
    <location>
        <begin position="188"/>
        <end position="205"/>
    </location>
</feature>
<dbReference type="Pfam" id="PF09925">
    <property type="entry name" value="DUF2157"/>
    <property type="match status" value="1"/>
</dbReference>
<accession>A0A4Q5LHE2</accession>
<evidence type="ECO:0000313" key="4">
    <source>
        <dbReference type="Proteomes" id="UP000294155"/>
    </source>
</evidence>
<feature type="transmembrane region" description="Helical" evidence="1">
    <location>
        <begin position="242"/>
        <end position="262"/>
    </location>
</feature>
<organism evidence="3 4">
    <name type="scientific">Hymenobacter persicinus</name>
    <dbReference type="NCBI Taxonomy" id="2025506"/>
    <lineage>
        <taxon>Bacteria</taxon>
        <taxon>Pseudomonadati</taxon>
        <taxon>Bacteroidota</taxon>
        <taxon>Cytophagia</taxon>
        <taxon>Cytophagales</taxon>
        <taxon>Hymenobacteraceae</taxon>
        <taxon>Hymenobacter</taxon>
    </lineage>
</organism>
<keyword evidence="1" id="KW-1133">Transmembrane helix</keyword>
<dbReference type="EMBL" id="SEWE01000003">
    <property type="protein sequence ID" value="RYU83759.1"/>
    <property type="molecule type" value="Genomic_DNA"/>
</dbReference>
<name>A0A4Q5LHE2_9BACT</name>
<keyword evidence="1" id="KW-0472">Membrane</keyword>
<evidence type="ECO:0000256" key="1">
    <source>
        <dbReference type="SAM" id="Phobius"/>
    </source>
</evidence>
<gene>
    <name evidence="3" type="ORF">EWM57_02100</name>
</gene>
<protein>
    <submittedName>
        <fullName evidence="3">DUF2157 domain-containing protein</fullName>
    </submittedName>
</protein>
<keyword evidence="4" id="KW-1185">Reference proteome</keyword>
<dbReference type="InterPro" id="IPR018677">
    <property type="entry name" value="DUF2157"/>
</dbReference>
<sequence>MSSDQIIADLTAKGLLPPEQAAAIAQHERTRPFSVHYELRTLLYLGITLLSGGLGVLLYQHLDDIGHGVIIAGLAALMLASFTYAFRHRRPFTWGQAPPAGVVPDYLLLLGCLTFLTLEGYLQAQYRLFGTRYGLALFLPAALFFVLAYRFDHRGVLSMAITALASWVGVSIAPVSALHLNDFSRVDLSTSAMLLGALLVGAGWASEHLGRKAHFAFTYLSLGGNLALLAATAALFSFSPAALPPVAAGAFILLVSGFLIWYARRAHSYLLLLMGVGYGYIVVTYLFFWLVGLFARDAWGLLTLYFPLSAAGVVWLFSNLKKILRLV</sequence>
<proteinExistence type="predicted"/>
<feature type="transmembrane region" description="Helical" evidence="1">
    <location>
        <begin position="269"/>
        <end position="292"/>
    </location>
</feature>
<feature type="transmembrane region" description="Helical" evidence="1">
    <location>
        <begin position="65"/>
        <end position="86"/>
    </location>
</feature>